<dbReference type="Gene3D" id="3.90.1150.10">
    <property type="entry name" value="Aspartate Aminotransferase, domain 1"/>
    <property type="match status" value="1"/>
</dbReference>
<comment type="caution">
    <text evidence="8">The sequence shown here is derived from an EMBL/GenBank/DDBJ whole genome shotgun (WGS) entry which is preliminary data.</text>
</comment>
<dbReference type="Gene3D" id="3.40.640.10">
    <property type="entry name" value="Type I PLP-dependent aspartate aminotransferase-like (Major domain)"/>
    <property type="match status" value="1"/>
</dbReference>
<dbReference type="PANTHER" id="PTHR13693">
    <property type="entry name" value="CLASS II AMINOTRANSFERASE/8-AMINO-7-OXONONANOATE SYNTHASE"/>
    <property type="match status" value="1"/>
</dbReference>
<evidence type="ECO:0000256" key="4">
    <source>
        <dbReference type="ARBA" id="ARBA00022898"/>
    </source>
</evidence>
<protein>
    <recommendedName>
        <fullName evidence="7">Aminotransferase class I/classII large domain-containing protein</fullName>
    </recommendedName>
</protein>
<evidence type="ECO:0000259" key="7">
    <source>
        <dbReference type="Pfam" id="PF00155"/>
    </source>
</evidence>
<dbReference type="InterPro" id="IPR050087">
    <property type="entry name" value="AON_synthase_class-II"/>
</dbReference>
<keyword evidence="4 5" id="KW-0663">Pyridoxal phosphate</keyword>
<accession>A0ABQ6MFG2</accession>
<feature type="compositionally biased region" description="Low complexity" evidence="6">
    <location>
        <begin position="74"/>
        <end position="85"/>
    </location>
</feature>
<dbReference type="PROSITE" id="PS00599">
    <property type="entry name" value="AA_TRANSFER_CLASS_2"/>
    <property type="match status" value="1"/>
</dbReference>
<evidence type="ECO:0000256" key="5">
    <source>
        <dbReference type="RuleBase" id="RU003693"/>
    </source>
</evidence>
<keyword evidence="9" id="KW-1185">Reference proteome</keyword>
<evidence type="ECO:0000313" key="8">
    <source>
        <dbReference type="EMBL" id="GMI24846.1"/>
    </source>
</evidence>
<proteinExistence type="inferred from homology"/>
<reference evidence="8 9" key="1">
    <citation type="journal article" date="2023" name="Commun. Biol.">
        <title>Genome analysis of Parmales, the sister group of diatoms, reveals the evolutionary specialization of diatoms from phago-mixotrophs to photoautotrophs.</title>
        <authorList>
            <person name="Ban H."/>
            <person name="Sato S."/>
            <person name="Yoshikawa S."/>
            <person name="Yamada K."/>
            <person name="Nakamura Y."/>
            <person name="Ichinomiya M."/>
            <person name="Sato N."/>
            <person name="Blanc-Mathieu R."/>
            <person name="Endo H."/>
            <person name="Kuwata A."/>
            <person name="Ogata H."/>
        </authorList>
    </citation>
    <scope>NUCLEOTIDE SEQUENCE [LARGE SCALE GENOMIC DNA]</scope>
</reference>
<evidence type="ECO:0000256" key="2">
    <source>
        <dbReference type="ARBA" id="ARBA00010008"/>
    </source>
</evidence>
<keyword evidence="3" id="KW-0808">Transferase</keyword>
<name>A0ABQ6MFG2_9STRA</name>
<dbReference type="Pfam" id="PF00155">
    <property type="entry name" value="Aminotran_1_2"/>
    <property type="match status" value="1"/>
</dbReference>
<feature type="region of interest" description="Disordered" evidence="6">
    <location>
        <begin position="17"/>
        <end position="87"/>
    </location>
</feature>
<dbReference type="InterPro" id="IPR015421">
    <property type="entry name" value="PyrdxlP-dep_Trfase_major"/>
</dbReference>
<dbReference type="Proteomes" id="UP001165060">
    <property type="component" value="Unassembled WGS sequence"/>
</dbReference>
<feature type="compositionally biased region" description="Low complexity" evidence="6">
    <location>
        <begin position="42"/>
        <end position="61"/>
    </location>
</feature>
<organism evidence="8 9">
    <name type="scientific">Tetraparma gracilis</name>
    <dbReference type="NCBI Taxonomy" id="2962635"/>
    <lineage>
        <taxon>Eukaryota</taxon>
        <taxon>Sar</taxon>
        <taxon>Stramenopiles</taxon>
        <taxon>Ochrophyta</taxon>
        <taxon>Bolidophyceae</taxon>
        <taxon>Parmales</taxon>
        <taxon>Triparmaceae</taxon>
        <taxon>Tetraparma</taxon>
    </lineage>
</organism>
<comment type="similarity">
    <text evidence="2">Belongs to the class-II pyridoxal-phosphate-dependent aminotransferase family. BioF subfamily.</text>
</comment>
<feature type="domain" description="Aminotransferase class I/classII large" evidence="7">
    <location>
        <begin position="35"/>
        <end position="338"/>
    </location>
</feature>
<dbReference type="SUPFAM" id="SSF53383">
    <property type="entry name" value="PLP-dependent transferases"/>
    <property type="match status" value="1"/>
</dbReference>
<evidence type="ECO:0000256" key="3">
    <source>
        <dbReference type="ARBA" id="ARBA00022679"/>
    </source>
</evidence>
<gene>
    <name evidence="8" type="ORF">TeGR_g4475</name>
</gene>
<dbReference type="PANTHER" id="PTHR13693:SF77">
    <property type="entry name" value="8-AMINO-7-OXONONANOATE SYNTHASE"/>
    <property type="match status" value="1"/>
</dbReference>
<feature type="compositionally biased region" description="Pro residues" evidence="6">
    <location>
        <begin position="62"/>
        <end position="73"/>
    </location>
</feature>
<evidence type="ECO:0000256" key="1">
    <source>
        <dbReference type="ARBA" id="ARBA00001933"/>
    </source>
</evidence>
<comment type="cofactor">
    <cofactor evidence="1 5">
        <name>pyridoxal 5'-phosphate</name>
        <dbReference type="ChEBI" id="CHEBI:597326"/>
    </cofactor>
</comment>
<dbReference type="InterPro" id="IPR004839">
    <property type="entry name" value="Aminotransferase_I/II_large"/>
</dbReference>
<dbReference type="EMBL" id="BRYB01000187">
    <property type="protein sequence ID" value="GMI24846.1"/>
    <property type="molecule type" value="Genomic_DNA"/>
</dbReference>
<dbReference type="InterPro" id="IPR001917">
    <property type="entry name" value="Aminotrans_II_pyridoxalP_BS"/>
</dbReference>
<feature type="non-terminal residue" evidence="8">
    <location>
        <position position="385"/>
    </location>
</feature>
<evidence type="ECO:0000256" key="6">
    <source>
        <dbReference type="SAM" id="MobiDB-lite"/>
    </source>
</evidence>
<sequence length="385" mass="40140">MPATFLPRLSSLLSRRSSRGLLRSLPAPPPPGRADLSTNDYLSLASDPPPSRSSRSSRSSPVPSPIPSSPLLPPGSTGSRLLSGSHAPHSSFESALSAAHYPSSGASCALLFNSGYDLNLSLLSALPGPDDVVLLDEEIHNSVHMGVRMGRAQQPNVRTFRHNDVADLERQLRSVPSSAAGVFLCVESYYSMSGTVAPLRRIFGALAGPSLPPDLPRGALVDEAHASGVFGPEGLGLLQEAGLADHPLLLGATHTFGKAWGSHGAALLCPPAAGGGESPVIGAMLNFAKPLIYSTALAPEHAGGLEERLELLRGPRGDERRAALLSNVAEFRALFEARFGKRRSGGGTFWLPEAGAPGPIQGVRVAGGNEGVVEAARMLGEEGYR</sequence>
<dbReference type="InterPro" id="IPR015424">
    <property type="entry name" value="PyrdxlP-dep_Trfase"/>
</dbReference>
<evidence type="ECO:0000313" key="9">
    <source>
        <dbReference type="Proteomes" id="UP001165060"/>
    </source>
</evidence>
<dbReference type="InterPro" id="IPR015422">
    <property type="entry name" value="PyrdxlP-dep_Trfase_small"/>
</dbReference>